<evidence type="ECO:0000256" key="1">
    <source>
        <dbReference type="SAM" id="MobiDB-lite"/>
    </source>
</evidence>
<dbReference type="InterPro" id="IPR038765">
    <property type="entry name" value="Papain-like_cys_pep_sf"/>
</dbReference>
<feature type="compositionally biased region" description="Low complexity" evidence="1">
    <location>
        <begin position="128"/>
        <end position="137"/>
    </location>
</feature>
<evidence type="ECO:0000313" key="3">
    <source>
        <dbReference type="Proteomes" id="UP000429523"/>
    </source>
</evidence>
<dbReference type="Proteomes" id="UP000429523">
    <property type="component" value="Unassembled WGS sequence"/>
</dbReference>
<feature type="compositionally biased region" description="Polar residues" evidence="1">
    <location>
        <begin position="75"/>
        <end position="86"/>
    </location>
</feature>
<feature type="compositionally biased region" description="Basic and acidic residues" evidence="1">
    <location>
        <begin position="104"/>
        <end position="119"/>
    </location>
</feature>
<feature type="compositionally biased region" description="Acidic residues" evidence="1">
    <location>
        <begin position="138"/>
        <end position="155"/>
    </location>
</feature>
<gene>
    <name evidence="2" type="ORF">PF009_g27051</name>
</gene>
<name>A0A6A3DS82_9STRA</name>
<feature type="region of interest" description="Disordered" evidence="1">
    <location>
        <begin position="393"/>
        <end position="439"/>
    </location>
</feature>
<feature type="region of interest" description="Disordered" evidence="1">
    <location>
        <begin position="1"/>
        <end position="250"/>
    </location>
</feature>
<feature type="compositionally biased region" description="Low complexity" evidence="1">
    <location>
        <begin position="236"/>
        <end position="247"/>
    </location>
</feature>
<reference evidence="2 3" key="1">
    <citation type="submission" date="2018-08" db="EMBL/GenBank/DDBJ databases">
        <title>Genomic investigation of the strawberry pathogen Phytophthora fragariae indicates pathogenicity is determined by transcriptional variation in three key races.</title>
        <authorList>
            <person name="Adams T.M."/>
            <person name="Armitage A.D."/>
            <person name="Sobczyk M.K."/>
            <person name="Bates H.J."/>
            <person name="Dunwell J.M."/>
            <person name="Nellist C.F."/>
            <person name="Harrison R.J."/>
        </authorList>
    </citation>
    <scope>NUCLEOTIDE SEQUENCE [LARGE SCALE GENOMIC DNA]</scope>
    <source>
        <strain evidence="2 3">NOV-9</strain>
    </source>
</reference>
<sequence>MVSNDDTAADGARDVHPEAPVEMVTVHATPSQGSSARAPPATDPPPFTPQEEAEVERVRLRVKKRQQQEDAVPQSRRSPSRCQTSEDQPRNDEAGPGDSQARVDQVERWESRLAHHLAADNEDNSGGEAALAEVLAQLEEEDNDMSPDNSDDSDYNDERGTPEDDDDGDSCDGSARASDIESAASSVPTPKQYQKPKEHQTSKTPQGPKKSHTPKVHQIPKANRNSDKCEDEDSESQGASQSTTSSARVNSCNTHCPANNIDVGPVVTGGLNRINCPPRRAPRALSSDAKYSQGKQITEKIVDVLSIQPSTTHKLAMQWLTGFYDALHTGKLEEFPGQNLCATSGFNALSQVSSVGSVTVSQLSFADTGVRRVPEDKPMCDVTAWTDLEEKAPVPVVGPTPSQHGDAVGRSPADPITLASPPKRKGLTRRGEKHEASTGELQVANKLRLRISEGRKSCAVKLSDMAILKGPYSRRTTMPFIERLSLPSVEVAGKLDVRSFNIGQPVPVTKAIPQLEKIEEAIAAIDNKSNKALLARWEDYGFATYGQLKLMARVIKARNKFKLVEDTMKWIDSLAFRVASITPPFKDLEDVTKVDHKQAEDDLNLGRWYVGRHEQNGCEFLDFRENLWLHSGSIIGGLLALQSENLDVAIVNPRFHDFDDADQKMRTAKGYGAANARAKFVISVINLGHHWGAFLVNTETKICYLFDPMQLSSNLSTLKEAVLTVVENMLDMTDQLDYQVIAHCQQKDSTSCGIREL</sequence>
<dbReference type="AlphaFoldDB" id="A0A6A3DS82"/>
<dbReference type="EMBL" id="QXGF01003005">
    <property type="protein sequence ID" value="KAE8922687.1"/>
    <property type="molecule type" value="Genomic_DNA"/>
</dbReference>
<organism evidence="2 3">
    <name type="scientific">Phytophthora fragariae</name>
    <dbReference type="NCBI Taxonomy" id="53985"/>
    <lineage>
        <taxon>Eukaryota</taxon>
        <taxon>Sar</taxon>
        <taxon>Stramenopiles</taxon>
        <taxon>Oomycota</taxon>
        <taxon>Peronosporomycetes</taxon>
        <taxon>Peronosporales</taxon>
        <taxon>Peronosporaceae</taxon>
        <taxon>Phytophthora</taxon>
    </lineage>
</organism>
<accession>A0A6A3DS82</accession>
<protein>
    <recommendedName>
        <fullName evidence="4">Ubiquitin-like protease family profile domain-containing protein</fullName>
    </recommendedName>
</protein>
<feature type="compositionally biased region" description="Polar residues" evidence="1">
    <location>
        <begin position="183"/>
        <end position="192"/>
    </location>
</feature>
<proteinExistence type="predicted"/>
<dbReference type="SUPFAM" id="SSF54001">
    <property type="entry name" value="Cysteine proteinases"/>
    <property type="match status" value="1"/>
</dbReference>
<evidence type="ECO:0000313" key="2">
    <source>
        <dbReference type="EMBL" id="KAE8922687.1"/>
    </source>
</evidence>
<comment type="caution">
    <text evidence="2">The sequence shown here is derived from an EMBL/GenBank/DDBJ whole genome shotgun (WGS) entry which is preliminary data.</text>
</comment>
<evidence type="ECO:0008006" key="4">
    <source>
        <dbReference type="Google" id="ProtNLM"/>
    </source>
</evidence>